<proteinExistence type="predicted"/>
<gene>
    <name evidence="1" type="ORF">C7B77_09685</name>
</gene>
<dbReference type="Proteomes" id="UP000238937">
    <property type="component" value="Unassembled WGS sequence"/>
</dbReference>
<dbReference type="AlphaFoldDB" id="A0A2T1GH90"/>
<dbReference type="EMBL" id="PVWO01000094">
    <property type="protein sequence ID" value="PSB57061.1"/>
    <property type="molecule type" value="Genomic_DNA"/>
</dbReference>
<reference evidence="1 2" key="1">
    <citation type="submission" date="2018-03" db="EMBL/GenBank/DDBJ databases">
        <title>The ancient ancestry and fast evolution of plastids.</title>
        <authorList>
            <person name="Moore K.R."/>
            <person name="Magnabosco C."/>
            <person name="Momper L."/>
            <person name="Gold D.A."/>
            <person name="Bosak T."/>
            <person name="Fournier G.P."/>
        </authorList>
    </citation>
    <scope>NUCLEOTIDE SEQUENCE [LARGE SCALE GENOMIC DNA]</scope>
    <source>
        <strain evidence="1 2">CCALA 037</strain>
    </source>
</reference>
<accession>A0A2T1GH90</accession>
<protein>
    <submittedName>
        <fullName evidence="1">Uncharacterized protein</fullName>
    </submittedName>
</protein>
<organism evidence="1 2">
    <name type="scientific">Chamaesiphon polymorphus CCALA 037</name>
    <dbReference type="NCBI Taxonomy" id="2107692"/>
    <lineage>
        <taxon>Bacteria</taxon>
        <taxon>Bacillati</taxon>
        <taxon>Cyanobacteriota</taxon>
        <taxon>Cyanophyceae</taxon>
        <taxon>Gomontiellales</taxon>
        <taxon>Chamaesiphonaceae</taxon>
        <taxon>Chamaesiphon</taxon>
    </lineage>
</organism>
<keyword evidence="2" id="KW-1185">Reference proteome</keyword>
<sequence>MVKEYRHHIHTATKPTVNLLTSLSVHPGEIKMLVRIISACRHFVCLRSGEFESRHFSFSEAIVEVYYEFFT</sequence>
<comment type="caution">
    <text evidence="1">The sequence shown here is derived from an EMBL/GenBank/DDBJ whole genome shotgun (WGS) entry which is preliminary data.</text>
</comment>
<evidence type="ECO:0000313" key="1">
    <source>
        <dbReference type="EMBL" id="PSB57061.1"/>
    </source>
</evidence>
<evidence type="ECO:0000313" key="2">
    <source>
        <dbReference type="Proteomes" id="UP000238937"/>
    </source>
</evidence>
<name>A0A2T1GH90_9CYAN</name>